<evidence type="ECO:0000313" key="2">
    <source>
        <dbReference type="Proteomes" id="UP000475265"/>
    </source>
</evidence>
<comment type="caution">
    <text evidence="1">The sequence shown here is derived from an EMBL/GenBank/DDBJ whole genome shotgun (WGS) entry which is preliminary data.</text>
</comment>
<dbReference type="EMBL" id="JAAAXX010000001">
    <property type="protein sequence ID" value="KAF2394751.1"/>
    <property type="molecule type" value="Genomic_DNA"/>
</dbReference>
<evidence type="ECO:0000313" key="1">
    <source>
        <dbReference type="EMBL" id="KAF2394751.1"/>
    </source>
</evidence>
<sequence length="151" mass="16606">MAFSTDGGGFAFSCNDAKMSINASTWATRLTQLGRMTGRLCILTTNLPDPDYVIDVLSKRTSDVQIVAHVDARKAAEYVKRKLPQVRIALHPDIGAKALLIAPETVWIMSSDFGKKRRIDAGIGLHSADVYQKTLAQLFDRAWAEATEIVL</sequence>
<protein>
    <submittedName>
        <fullName evidence="1">Uncharacterized protein</fullName>
    </submittedName>
</protein>
<dbReference type="AlphaFoldDB" id="A0A6L5C1E0"/>
<organism evidence="1 2">
    <name type="scientific">Pseudomonas frederiksbergensis</name>
    <dbReference type="NCBI Taxonomy" id="104087"/>
    <lineage>
        <taxon>Bacteria</taxon>
        <taxon>Pseudomonadati</taxon>
        <taxon>Pseudomonadota</taxon>
        <taxon>Gammaproteobacteria</taxon>
        <taxon>Pseudomonadales</taxon>
        <taxon>Pseudomonadaceae</taxon>
        <taxon>Pseudomonas</taxon>
    </lineage>
</organism>
<proteinExistence type="predicted"/>
<name>A0A6L5C1E0_9PSED</name>
<dbReference type="Proteomes" id="UP000475265">
    <property type="component" value="Unassembled WGS sequence"/>
</dbReference>
<gene>
    <name evidence="1" type="ORF">FX983_02733</name>
</gene>
<accession>A0A6L5C1E0</accession>
<reference evidence="1 2" key="1">
    <citation type="submission" date="2019-12" db="EMBL/GenBank/DDBJ databases">
        <title>Endophytic bacteria associated with Panax ginseng seedlings.</title>
        <authorList>
            <person name="Park J.M."/>
            <person name="Shin R."/>
            <person name="Jo S.H."/>
        </authorList>
    </citation>
    <scope>NUCLEOTIDE SEQUENCE [LARGE SCALE GENOMIC DNA]</scope>
    <source>
        <strain evidence="1 2">PgKB32</strain>
    </source>
</reference>
<dbReference type="RefSeq" id="WP_154905332.1">
    <property type="nucleotide sequence ID" value="NZ_JAAAXX010000001.1"/>
</dbReference>